<dbReference type="PROSITE" id="PS50835">
    <property type="entry name" value="IG_LIKE"/>
    <property type="match status" value="2"/>
</dbReference>
<organism evidence="15 16">
    <name type="scientific">Terrapene triunguis</name>
    <name type="common">Three-toed box turtle</name>
    <dbReference type="NCBI Taxonomy" id="2587831"/>
    <lineage>
        <taxon>Eukaryota</taxon>
        <taxon>Metazoa</taxon>
        <taxon>Chordata</taxon>
        <taxon>Craniata</taxon>
        <taxon>Vertebrata</taxon>
        <taxon>Euteleostomi</taxon>
        <taxon>Archelosauria</taxon>
        <taxon>Testudinata</taxon>
        <taxon>Testudines</taxon>
        <taxon>Cryptodira</taxon>
        <taxon>Durocryptodira</taxon>
        <taxon>Testudinoidea</taxon>
        <taxon>Emydidae</taxon>
        <taxon>Terrapene</taxon>
    </lineage>
</organism>
<evidence type="ECO:0000256" key="7">
    <source>
        <dbReference type="ARBA" id="ARBA00023157"/>
    </source>
</evidence>
<keyword evidence="4 12" id="KW-0732">Signal</keyword>
<sequence>LCFLLFSICLLLPLHYLIPDFTFKAIFTVAGPDHPVIASLGGEAILPCHLSPRMSAENMEVRWFRSQFSAVVHLYHDGQDQYGEQMPEYRARTELLRDHITNGSVSLRIRNVRLSDNGQYKCFFLSSVSYEEAILELQVAGLGSAPAISVEGHQDGGIRVVCRSAGWYPQPEAQWRDLQGQLLPSASEKISQEANDLFQTEIAIVIPEESNQKVSCCVRNLLLNQERESEISIAELFFPRVNPWMVALGVILVLLAVLIPLASYCFWRQHRAKGEVTRGGNLVREREREIKRNNNEEGGEEQVAGPTTQLMGGKWRVFRGKTPAPGSDSVTLSPVDVTLDPDTANPYLVLSEDRKSVRRGDTRQDLPDNPERFDTYPEVLGTEGFAGGRRYWEVEVGDKIEWDLGVCRESVSRKGQVTATPQDGFWIMGLYDGEYKAFTSPPTPLPVSIRPSRVGIFLDYEAGEVSFYNVTDRSHLFTFNRTFSGMLRPYFYPVVQLQCTCVINITTTHMCSCSLSPLFSPFLYCLDWFSVAGRAHAPTSCTTSLKINRLKMIELIKQYI</sequence>
<keyword evidence="3 11" id="KW-0812">Transmembrane</keyword>
<dbReference type="Gene3D" id="2.60.120.920">
    <property type="match status" value="1"/>
</dbReference>
<dbReference type="InterPro" id="IPR036179">
    <property type="entry name" value="Ig-like_dom_sf"/>
</dbReference>
<dbReference type="InterPro" id="IPR043136">
    <property type="entry name" value="B30.2/SPRY_sf"/>
</dbReference>
<dbReference type="InterPro" id="IPR003877">
    <property type="entry name" value="SPRY_dom"/>
</dbReference>
<protein>
    <recommendedName>
        <fullName evidence="17">Butyrophilin subfamily 1 member A1</fullName>
    </recommendedName>
</protein>
<dbReference type="SUPFAM" id="SSF49899">
    <property type="entry name" value="Concanavalin A-like lectins/glucanases"/>
    <property type="match status" value="1"/>
</dbReference>
<comment type="similarity">
    <text evidence="2">Belongs to the immunoglobulin superfamily. BTN/MOG family.</text>
</comment>
<dbReference type="Pfam" id="PF22705">
    <property type="entry name" value="C2-set_3"/>
    <property type="match status" value="1"/>
</dbReference>
<dbReference type="Proteomes" id="UP000472274">
    <property type="component" value="Unplaced"/>
</dbReference>
<feature type="compositionally biased region" description="Basic and acidic residues" evidence="10">
    <location>
        <begin position="356"/>
        <end position="375"/>
    </location>
</feature>
<dbReference type="InterPro" id="IPR001870">
    <property type="entry name" value="B30.2/SPRY"/>
</dbReference>
<dbReference type="InterPro" id="IPR003599">
    <property type="entry name" value="Ig_sub"/>
</dbReference>
<dbReference type="InterPro" id="IPR050504">
    <property type="entry name" value="IgSF_BTN/MOG"/>
</dbReference>
<keyword evidence="6 11" id="KW-0472">Membrane</keyword>
<feature type="transmembrane region" description="Helical" evidence="11">
    <location>
        <begin position="244"/>
        <end position="267"/>
    </location>
</feature>
<evidence type="ECO:0000256" key="9">
    <source>
        <dbReference type="ARBA" id="ARBA00023319"/>
    </source>
</evidence>
<evidence type="ECO:0000259" key="14">
    <source>
        <dbReference type="PROSITE" id="PS50835"/>
    </source>
</evidence>
<keyword evidence="5 11" id="KW-1133">Transmembrane helix</keyword>
<dbReference type="FunFam" id="2.60.120.920:FF:000004">
    <property type="entry name" value="Butyrophilin subfamily 1 member A1"/>
    <property type="match status" value="1"/>
</dbReference>
<dbReference type="Pfam" id="PF13765">
    <property type="entry name" value="PRY"/>
    <property type="match status" value="1"/>
</dbReference>
<dbReference type="GO" id="GO:0009897">
    <property type="term" value="C:external side of plasma membrane"/>
    <property type="evidence" value="ECO:0007669"/>
    <property type="project" value="TreeGrafter"/>
</dbReference>
<evidence type="ECO:0000256" key="10">
    <source>
        <dbReference type="SAM" id="MobiDB-lite"/>
    </source>
</evidence>
<reference evidence="15" key="2">
    <citation type="submission" date="2025-09" db="UniProtKB">
        <authorList>
            <consortium name="Ensembl"/>
        </authorList>
    </citation>
    <scope>IDENTIFICATION</scope>
</reference>
<dbReference type="InterPro" id="IPR013320">
    <property type="entry name" value="ConA-like_dom_sf"/>
</dbReference>
<keyword evidence="7" id="KW-1015">Disulfide bond</keyword>
<comment type="subcellular location">
    <subcellularLocation>
        <location evidence="1">Membrane</location>
        <topology evidence="1">Single-pass type I membrane protein</topology>
    </subcellularLocation>
</comment>
<dbReference type="FunFam" id="2.60.40.10:FF:000208">
    <property type="entry name" value="Butyrophilin subfamily 1 member A1"/>
    <property type="match status" value="1"/>
</dbReference>
<evidence type="ECO:0000256" key="6">
    <source>
        <dbReference type="ARBA" id="ARBA00023136"/>
    </source>
</evidence>
<dbReference type="InterPro" id="IPR007110">
    <property type="entry name" value="Ig-like_dom"/>
</dbReference>
<dbReference type="Pfam" id="PF07686">
    <property type="entry name" value="V-set"/>
    <property type="match status" value="1"/>
</dbReference>
<feature type="chain" id="PRO_5025348516" description="Butyrophilin subfamily 1 member A1" evidence="12">
    <location>
        <begin position="20"/>
        <end position="560"/>
    </location>
</feature>
<evidence type="ECO:0008006" key="17">
    <source>
        <dbReference type="Google" id="ProtNLM"/>
    </source>
</evidence>
<dbReference type="PANTHER" id="PTHR24100">
    <property type="entry name" value="BUTYROPHILIN"/>
    <property type="match status" value="1"/>
</dbReference>
<dbReference type="GO" id="GO:0005102">
    <property type="term" value="F:signaling receptor binding"/>
    <property type="evidence" value="ECO:0007669"/>
    <property type="project" value="TreeGrafter"/>
</dbReference>
<keyword evidence="8" id="KW-0325">Glycoprotein</keyword>
<evidence type="ECO:0000256" key="1">
    <source>
        <dbReference type="ARBA" id="ARBA00004479"/>
    </source>
</evidence>
<dbReference type="SMART" id="SM00409">
    <property type="entry name" value="IG"/>
    <property type="match status" value="1"/>
</dbReference>
<dbReference type="InterPro" id="IPR006574">
    <property type="entry name" value="PRY"/>
</dbReference>
<feature type="domain" description="Ig-like" evidence="14">
    <location>
        <begin position="19"/>
        <end position="122"/>
    </location>
</feature>
<dbReference type="PANTHER" id="PTHR24100:SF149">
    <property type="entry name" value="BG-LIKE ANTIGEN 1-RELATED"/>
    <property type="match status" value="1"/>
</dbReference>
<dbReference type="InterPro" id="IPR013783">
    <property type="entry name" value="Ig-like_fold"/>
</dbReference>
<keyword evidence="9" id="KW-0393">Immunoglobulin domain</keyword>
<evidence type="ECO:0000313" key="16">
    <source>
        <dbReference type="Proteomes" id="UP000472274"/>
    </source>
</evidence>
<dbReference type="PRINTS" id="PR01407">
    <property type="entry name" value="BUTYPHLNCDUF"/>
</dbReference>
<proteinExistence type="inferred from homology"/>
<dbReference type="SUPFAM" id="SSF48726">
    <property type="entry name" value="Immunoglobulin"/>
    <property type="match status" value="2"/>
</dbReference>
<dbReference type="GO" id="GO:0050852">
    <property type="term" value="P:T cell receptor signaling pathway"/>
    <property type="evidence" value="ECO:0007669"/>
    <property type="project" value="TreeGrafter"/>
</dbReference>
<dbReference type="SMART" id="SM00589">
    <property type="entry name" value="PRY"/>
    <property type="match status" value="1"/>
</dbReference>
<evidence type="ECO:0000256" key="3">
    <source>
        <dbReference type="ARBA" id="ARBA00022692"/>
    </source>
</evidence>
<dbReference type="FunFam" id="2.60.40.10:FF:000088">
    <property type="entry name" value="Butyrophilin subfamily 1 member A1"/>
    <property type="match status" value="1"/>
</dbReference>
<dbReference type="InterPro" id="IPR003879">
    <property type="entry name" value="Butyrophylin_SPRY"/>
</dbReference>
<evidence type="ECO:0000256" key="4">
    <source>
        <dbReference type="ARBA" id="ARBA00022729"/>
    </source>
</evidence>
<dbReference type="InParanoid" id="A0A674K2X3"/>
<keyword evidence="16" id="KW-1185">Reference proteome</keyword>
<dbReference type="CDD" id="cd05713">
    <property type="entry name" value="IgV_MOG_like"/>
    <property type="match status" value="1"/>
</dbReference>
<feature type="domain" description="Ig-like" evidence="14">
    <location>
        <begin position="146"/>
        <end position="232"/>
    </location>
</feature>
<dbReference type="CDD" id="cd13745">
    <property type="entry name" value="SPRY_PRY_TRIM39"/>
    <property type="match status" value="1"/>
</dbReference>
<dbReference type="InterPro" id="IPR053896">
    <property type="entry name" value="BTN3A2-like_Ig-C"/>
</dbReference>
<dbReference type="GeneTree" id="ENSGT00940000153527"/>
<evidence type="ECO:0000259" key="13">
    <source>
        <dbReference type="PROSITE" id="PS50188"/>
    </source>
</evidence>
<feature type="region of interest" description="Disordered" evidence="10">
    <location>
        <begin position="356"/>
        <end position="376"/>
    </location>
</feature>
<dbReference type="Gene3D" id="2.60.40.10">
    <property type="entry name" value="Immunoglobulins"/>
    <property type="match status" value="2"/>
</dbReference>
<dbReference type="Pfam" id="PF00622">
    <property type="entry name" value="SPRY"/>
    <property type="match status" value="1"/>
</dbReference>
<reference evidence="15" key="1">
    <citation type="submission" date="2025-08" db="UniProtKB">
        <authorList>
            <consortium name="Ensembl"/>
        </authorList>
    </citation>
    <scope>IDENTIFICATION</scope>
</reference>
<dbReference type="Ensembl" id="ENSTMTT00000026614.1">
    <property type="protein sequence ID" value="ENSTMTP00000025694.1"/>
    <property type="gene ID" value="ENSTMTG00000018555.1"/>
</dbReference>
<feature type="domain" description="B30.2/SPRY" evidence="13">
    <location>
        <begin position="317"/>
        <end position="510"/>
    </location>
</feature>
<dbReference type="PROSITE" id="PS50188">
    <property type="entry name" value="B302_SPRY"/>
    <property type="match status" value="1"/>
</dbReference>
<evidence type="ECO:0000256" key="2">
    <source>
        <dbReference type="ARBA" id="ARBA00007591"/>
    </source>
</evidence>
<name>A0A674K2X3_9SAUR</name>
<dbReference type="GO" id="GO:0001817">
    <property type="term" value="P:regulation of cytokine production"/>
    <property type="evidence" value="ECO:0007669"/>
    <property type="project" value="TreeGrafter"/>
</dbReference>
<evidence type="ECO:0000256" key="5">
    <source>
        <dbReference type="ARBA" id="ARBA00022989"/>
    </source>
</evidence>
<feature type="signal peptide" evidence="12">
    <location>
        <begin position="1"/>
        <end position="19"/>
    </location>
</feature>
<evidence type="ECO:0000256" key="8">
    <source>
        <dbReference type="ARBA" id="ARBA00023180"/>
    </source>
</evidence>
<accession>A0A674K2X3</accession>
<dbReference type="InterPro" id="IPR013106">
    <property type="entry name" value="Ig_V-set"/>
</dbReference>
<evidence type="ECO:0000256" key="11">
    <source>
        <dbReference type="SAM" id="Phobius"/>
    </source>
</evidence>
<dbReference type="InterPro" id="IPR035033">
    <property type="entry name" value="PRY/SPRY_TRIM39"/>
</dbReference>
<dbReference type="SMART" id="SM00449">
    <property type="entry name" value="SPRY"/>
    <property type="match status" value="1"/>
</dbReference>
<evidence type="ECO:0000313" key="15">
    <source>
        <dbReference type="Ensembl" id="ENSTMTP00000025694.1"/>
    </source>
</evidence>
<dbReference type="AlphaFoldDB" id="A0A674K2X3"/>
<dbReference type="SMART" id="SM00406">
    <property type="entry name" value="IGv"/>
    <property type="match status" value="1"/>
</dbReference>
<evidence type="ECO:0000256" key="12">
    <source>
        <dbReference type="SAM" id="SignalP"/>
    </source>
</evidence>